<keyword evidence="1" id="KW-0732">Signal</keyword>
<comment type="caution">
    <text evidence="2">The sequence shown here is derived from an EMBL/GenBank/DDBJ whole genome shotgun (WGS) entry which is preliminary data.</text>
</comment>
<sequence>MKKLGAVLAIVMMLGTLIACGKSGNDVTSPSSSGASSGGNSEKAVELKLWTFLNPEQQDDPRSVALKSIVDGFNASQGKIKVSVESVHFSKIDSQVIQAVASGGGPDILNVYTDLLRMHVDAKTIQPITKYASEWLNNEGKGDYIYSENQIKLDGEIMALPWEARVFTLFYRKDLYDAAGLKAPQTLSELLAAAKAVKDNNRLGFAVGMSEGANAASFMETFIPILRAAGGKMFDTEGRATFAGDAGVKAINFLKEMVDSGAMNNQTISMTADDITNGLKAGNIATGVSGSMRASAIRGSDTGKNILTTPVPPFEMGQSSPTMVAGQTLTIGVNTKHADEAWEFIRYYLSKESQIKWAEAGVMPVLSSAYEDAAVTGLPNYEELVRWKQEASDSGQIVFYPADYTKLSTELAKAAQKIVFQGAPAKEALESVANAYNANKK</sequence>
<keyword evidence="3" id="KW-1185">Reference proteome</keyword>
<feature type="signal peptide" evidence="1">
    <location>
        <begin position="1"/>
        <end position="21"/>
    </location>
</feature>
<feature type="chain" id="PRO_5046477610" evidence="1">
    <location>
        <begin position="22"/>
        <end position="441"/>
    </location>
</feature>
<name>A0ABV8S2Y9_9BACL</name>
<accession>A0ABV8S2Y9</accession>
<dbReference type="Proteomes" id="UP001595755">
    <property type="component" value="Unassembled WGS sequence"/>
</dbReference>
<dbReference type="RefSeq" id="WP_204604625.1">
    <property type="nucleotide sequence ID" value="NZ_JBHSED010000001.1"/>
</dbReference>
<dbReference type="SUPFAM" id="SSF53850">
    <property type="entry name" value="Periplasmic binding protein-like II"/>
    <property type="match status" value="1"/>
</dbReference>
<reference evidence="3" key="1">
    <citation type="journal article" date="2019" name="Int. J. Syst. Evol. Microbiol.">
        <title>The Global Catalogue of Microorganisms (GCM) 10K type strain sequencing project: providing services to taxonomists for standard genome sequencing and annotation.</title>
        <authorList>
            <consortium name="The Broad Institute Genomics Platform"/>
            <consortium name="The Broad Institute Genome Sequencing Center for Infectious Disease"/>
            <person name="Wu L."/>
            <person name="Ma J."/>
        </authorList>
    </citation>
    <scope>NUCLEOTIDE SEQUENCE [LARGE SCALE GENOMIC DNA]</scope>
    <source>
        <strain evidence="3">CGMCC 4.1641</strain>
    </source>
</reference>
<dbReference type="InterPro" id="IPR050490">
    <property type="entry name" value="Bact_solute-bd_prot1"/>
</dbReference>
<evidence type="ECO:0000313" key="2">
    <source>
        <dbReference type="EMBL" id="MFC4301906.1"/>
    </source>
</evidence>
<gene>
    <name evidence="2" type="ORF">ACFO1S_00465</name>
</gene>
<dbReference type="PANTHER" id="PTHR43649">
    <property type="entry name" value="ARABINOSE-BINDING PROTEIN-RELATED"/>
    <property type="match status" value="1"/>
</dbReference>
<dbReference type="CDD" id="cd13585">
    <property type="entry name" value="PBP2_TMBP_like"/>
    <property type="match status" value="1"/>
</dbReference>
<dbReference type="Pfam" id="PF01547">
    <property type="entry name" value="SBP_bac_1"/>
    <property type="match status" value="1"/>
</dbReference>
<dbReference type="InterPro" id="IPR006059">
    <property type="entry name" value="SBP"/>
</dbReference>
<proteinExistence type="predicted"/>
<dbReference type="Gene3D" id="3.40.190.10">
    <property type="entry name" value="Periplasmic binding protein-like II"/>
    <property type="match status" value="1"/>
</dbReference>
<dbReference type="PANTHER" id="PTHR43649:SF12">
    <property type="entry name" value="DIACETYLCHITOBIOSE BINDING PROTEIN DASA"/>
    <property type="match status" value="1"/>
</dbReference>
<evidence type="ECO:0000256" key="1">
    <source>
        <dbReference type="SAM" id="SignalP"/>
    </source>
</evidence>
<protein>
    <submittedName>
        <fullName evidence="2">ABC transporter substrate-binding protein</fullName>
    </submittedName>
</protein>
<evidence type="ECO:0000313" key="3">
    <source>
        <dbReference type="Proteomes" id="UP001595755"/>
    </source>
</evidence>
<dbReference type="EMBL" id="JBHSED010000001">
    <property type="protein sequence ID" value="MFC4301906.1"/>
    <property type="molecule type" value="Genomic_DNA"/>
</dbReference>
<dbReference type="PROSITE" id="PS51257">
    <property type="entry name" value="PROKAR_LIPOPROTEIN"/>
    <property type="match status" value="1"/>
</dbReference>
<organism evidence="2 3">
    <name type="scientific">Cohnella boryungensis</name>
    <dbReference type="NCBI Taxonomy" id="768479"/>
    <lineage>
        <taxon>Bacteria</taxon>
        <taxon>Bacillati</taxon>
        <taxon>Bacillota</taxon>
        <taxon>Bacilli</taxon>
        <taxon>Bacillales</taxon>
        <taxon>Paenibacillaceae</taxon>
        <taxon>Cohnella</taxon>
    </lineage>
</organism>